<keyword evidence="2" id="KW-0521">NADP</keyword>
<sequence length="246" mass="28454">MREQPSDVESFLEELIDRTLPTFLQQVEDGTWTSGGWPQVYTDYLVSKLAVNAYTRLMARKLFERPEVEDQMTVNELIHHDHDNRRWKETLIRSIFSEHDAQQFLGIPLRMFPDQDRVVLKYSEDGWGVHGKIRIPCDNEEYGKSSKHSPVLFLDFFWKDIWSVIVAPKRRNLEVQFIKLNFDAACKNGIGIGMGVVCRDFEGNIFALATNQLPYVPFPKVVEVLVPEMDPSSSKGFSFPKFHLGN</sequence>
<dbReference type="GO" id="GO:0016491">
    <property type="term" value="F:oxidoreductase activity"/>
    <property type="evidence" value="ECO:0007669"/>
    <property type="project" value="UniProtKB-KW"/>
</dbReference>
<evidence type="ECO:0000256" key="3">
    <source>
        <dbReference type="ARBA" id="ARBA00023002"/>
    </source>
</evidence>
<proteinExistence type="inferred from homology"/>
<comment type="similarity">
    <text evidence="1">Belongs to the short-chain dehydrogenases/reductases (SDR) family.</text>
</comment>
<keyword evidence="3" id="KW-0560">Oxidoreductase</keyword>
<dbReference type="EMBL" id="QZWG01000019">
    <property type="protein sequence ID" value="RZB46731.1"/>
    <property type="molecule type" value="Genomic_DNA"/>
</dbReference>
<comment type="caution">
    <text evidence="4">The sequence shown here is derived from an EMBL/GenBank/DDBJ whole genome shotgun (WGS) entry which is preliminary data.</text>
</comment>
<dbReference type="Gene3D" id="3.40.50.720">
    <property type="entry name" value="NAD(P)-binding Rossmann-like Domain"/>
    <property type="match status" value="1"/>
</dbReference>
<organism evidence="4 5">
    <name type="scientific">Glycine soja</name>
    <name type="common">Wild soybean</name>
    <dbReference type="NCBI Taxonomy" id="3848"/>
    <lineage>
        <taxon>Eukaryota</taxon>
        <taxon>Viridiplantae</taxon>
        <taxon>Streptophyta</taxon>
        <taxon>Embryophyta</taxon>
        <taxon>Tracheophyta</taxon>
        <taxon>Spermatophyta</taxon>
        <taxon>Magnoliopsida</taxon>
        <taxon>eudicotyledons</taxon>
        <taxon>Gunneridae</taxon>
        <taxon>Pentapetalae</taxon>
        <taxon>rosids</taxon>
        <taxon>fabids</taxon>
        <taxon>Fabales</taxon>
        <taxon>Fabaceae</taxon>
        <taxon>Papilionoideae</taxon>
        <taxon>50 kb inversion clade</taxon>
        <taxon>NPAAA clade</taxon>
        <taxon>indigoferoid/millettioid clade</taxon>
        <taxon>Phaseoleae</taxon>
        <taxon>Glycine</taxon>
        <taxon>Glycine subgen. Soja</taxon>
    </lineage>
</organism>
<keyword evidence="5" id="KW-1185">Reference proteome</keyword>
<dbReference type="Proteomes" id="UP000289340">
    <property type="component" value="Chromosome 19"/>
</dbReference>
<evidence type="ECO:0000313" key="5">
    <source>
        <dbReference type="Proteomes" id="UP000289340"/>
    </source>
</evidence>
<evidence type="ECO:0000256" key="1">
    <source>
        <dbReference type="ARBA" id="ARBA00006484"/>
    </source>
</evidence>
<dbReference type="PANTHER" id="PTHR43490">
    <property type="entry name" value="(+)-NEOMENTHOL DEHYDROGENASE"/>
    <property type="match status" value="1"/>
</dbReference>
<dbReference type="GO" id="GO:0016020">
    <property type="term" value="C:membrane"/>
    <property type="evidence" value="ECO:0007669"/>
    <property type="project" value="TreeGrafter"/>
</dbReference>
<evidence type="ECO:0000313" key="4">
    <source>
        <dbReference type="EMBL" id="RZB46731.1"/>
    </source>
</evidence>
<protein>
    <submittedName>
        <fullName evidence="4">Uncharacterized protein</fullName>
    </submittedName>
</protein>
<gene>
    <name evidence="4" type="ORF">D0Y65_050684</name>
</gene>
<dbReference type="PANTHER" id="PTHR43490:SF89">
    <property type="entry name" value="SHORT-CHAIN DEHYDROGENASE_REDUCTASE"/>
    <property type="match status" value="1"/>
</dbReference>
<name>A0A445FCZ6_GLYSO</name>
<dbReference type="AlphaFoldDB" id="A0A445FCZ6"/>
<reference evidence="4 5" key="1">
    <citation type="submission" date="2018-09" db="EMBL/GenBank/DDBJ databases">
        <title>A high-quality reference genome of wild soybean provides a powerful tool to mine soybean genomes.</title>
        <authorList>
            <person name="Xie M."/>
            <person name="Chung C.Y.L."/>
            <person name="Li M.-W."/>
            <person name="Wong F.-L."/>
            <person name="Chan T.-F."/>
            <person name="Lam H.-M."/>
        </authorList>
    </citation>
    <scope>NUCLEOTIDE SEQUENCE [LARGE SCALE GENOMIC DNA]</scope>
    <source>
        <strain evidence="5">cv. W05</strain>
        <tissue evidence="4">Hypocotyl of etiolated seedlings</tissue>
    </source>
</reference>
<evidence type="ECO:0000256" key="2">
    <source>
        <dbReference type="ARBA" id="ARBA00022857"/>
    </source>
</evidence>
<accession>A0A445FCZ6</accession>